<dbReference type="CDD" id="cd00371">
    <property type="entry name" value="HMA"/>
    <property type="match status" value="1"/>
</dbReference>
<dbReference type="InterPro" id="IPR006121">
    <property type="entry name" value="HMA_dom"/>
</dbReference>
<feature type="transmembrane region" description="Helical" evidence="15">
    <location>
        <begin position="437"/>
        <end position="455"/>
    </location>
</feature>
<dbReference type="InterPro" id="IPR021993">
    <property type="entry name" value="ATPase-cat-bd"/>
</dbReference>
<evidence type="ECO:0000256" key="12">
    <source>
        <dbReference type="ARBA" id="ARBA00022989"/>
    </source>
</evidence>
<feature type="transmembrane region" description="Helical" evidence="15">
    <location>
        <begin position="793"/>
        <end position="811"/>
    </location>
</feature>
<dbReference type="Pfam" id="PF00403">
    <property type="entry name" value="HMA"/>
    <property type="match status" value="1"/>
</dbReference>
<dbReference type="InterPro" id="IPR023299">
    <property type="entry name" value="ATPase_P-typ_cyto_dom_N"/>
</dbReference>
<evidence type="ECO:0000256" key="15">
    <source>
        <dbReference type="RuleBase" id="RU362081"/>
    </source>
</evidence>
<dbReference type="SUPFAM" id="SSF81665">
    <property type="entry name" value="Calcium ATPase, transmembrane domain M"/>
    <property type="match status" value="1"/>
</dbReference>
<accession>A0A443Z5Z9</accession>
<dbReference type="SUPFAM" id="SSF56784">
    <property type="entry name" value="HAD-like"/>
    <property type="match status" value="1"/>
</dbReference>
<evidence type="ECO:0000256" key="6">
    <source>
        <dbReference type="ARBA" id="ARBA00022692"/>
    </source>
</evidence>
<evidence type="ECO:0000256" key="8">
    <source>
        <dbReference type="ARBA" id="ARBA00022741"/>
    </source>
</evidence>
<dbReference type="InterPro" id="IPR027256">
    <property type="entry name" value="P-typ_ATPase_IB"/>
</dbReference>
<dbReference type="Proteomes" id="UP000288789">
    <property type="component" value="Unassembled WGS sequence"/>
</dbReference>
<dbReference type="Gene3D" id="2.70.150.10">
    <property type="entry name" value="Calcium-transporting ATPase, cytoplasmic transduction domain A"/>
    <property type="match status" value="1"/>
</dbReference>
<feature type="domain" description="HMA" evidence="16">
    <location>
        <begin position="99"/>
        <end position="165"/>
    </location>
</feature>
<dbReference type="Pfam" id="PF00122">
    <property type="entry name" value="E1-E2_ATPase"/>
    <property type="match status" value="1"/>
</dbReference>
<evidence type="ECO:0000256" key="5">
    <source>
        <dbReference type="ARBA" id="ARBA00022553"/>
    </source>
</evidence>
<organism evidence="17 18">
    <name type="scientific">Pseudidiomarina gelatinasegens</name>
    <dbReference type="NCBI Taxonomy" id="2487740"/>
    <lineage>
        <taxon>Bacteria</taxon>
        <taxon>Pseudomonadati</taxon>
        <taxon>Pseudomonadota</taxon>
        <taxon>Gammaproteobacteria</taxon>
        <taxon>Alteromonadales</taxon>
        <taxon>Idiomarinaceae</taxon>
        <taxon>Pseudidiomarina</taxon>
    </lineage>
</organism>
<dbReference type="PANTHER" id="PTHR43520">
    <property type="entry name" value="ATP7, ISOFORM B"/>
    <property type="match status" value="1"/>
</dbReference>
<dbReference type="AlphaFoldDB" id="A0A443Z5Z9"/>
<reference evidence="17 18" key="1">
    <citation type="submission" date="2018-12" db="EMBL/GenBank/DDBJ databases">
        <authorList>
            <person name="Li A."/>
            <person name="Zhang M."/>
            <person name="Zhu H."/>
        </authorList>
    </citation>
    <scope>NUCLEOTIDE SEQUENCE [LARGE SCALE GENOMIC DNA]</scope>
    <source>
        <strain evidence="17 18">R04H25</strain>
    </source>
</reference>
<keyword evidence="12 15" id="KW-1133">Transmembrane helix</keyword>
<sequence>MSASLPQPPEGQCFHCLQPLPSDGGYSVTIDDHDYSVCCYGCQAVAETIAQQNLLHFYQYRDTSNPLQVPLVPEELQQLKAYDDNELQKQFTRETDGIRTISLSLEGMTCSACAWLIEQHVKRLKGVQRVQVNATTERVQIAWRNEQLQLSQILQAIAELGYRALPFQSATQEQAFKKRRRYFVTRLGVAGIATMQVMMLAIGLYFGVVSDLDPQLRQFMWWVSLFMATPVLLYSAQPFYIGAIRSIQAGQPNMDVPVTVALLSAYGASAYATFINEGEVYFESVAMFTFFLLVGRYFELLARQKAISASANLVKLLPAIAQREDSSARLTSVPVSQLQIGDIIQVLPGATIPADGELLTQQAGVNESLLTGESRLITKRESDPVLAGSINKTQPIRIKVTATQQQTVLASIIELQDLALSRKPKLARVAERMASKFVVRILMLAAATFLIWTVIDPAQAFWVTLSVLVATCPCALALAAPTAVTGAIHKLNKSGILLRNADVLQVLPDVKTIFVDKTGTLTTGEFSLQATHFHSSEHQPEAIKALVQSLELTSEHPLAAPLQQLTDQQAKVSAVHHESGLGIEATWHPHSAATNTTTPIRVGSLRYIQHWHPTFTPALDLAQVFVATPTAVLAEFYVGDKLRDDTKTAVQALQQADIRVVMLTGDRANLAAQVAEQLGIQHVFADCLPADKLAHLTKAQQDGPVAMIGDGLNDGPVLAQADVSITFGHAADLARTASDVVLLRNQFSALLEFRTITQKARAILRQNILWALIYNVGILPVAMAGFVTPYIAAIGMSASSLIVLLNSLRLYR</sequence>
<name>A0A443Z5Z9_9GAMM</name>
<dbReference type="CDD" id="cd02079">
    <property type="entry name" value="P-type_ATPase_HM"/>
    <property type="match status" value="1"/>
</dbReference>
<keyword evidence="9 15" id="KW-0067">ATP-binding</keyword>
<dbReference type="PRINTS" id="PR00943">
    <property type="entry name" value="CUATPASE"/>
</dbReference>
<dbReference type="NCBIfam" id="TIGR01494">
    <property type="entry name" value="ATPase_P-type"/>
    <property type="match status" value="1"/>
</dbReference>
<gene>
    <name evidence="17" type="ORF">EGC76_03095</name>
</gene>
<evidence type="ECO:0000256" key="4">
    <source>
        <dbReference type="ARBA" id="ARBA00022475"/>
    </source>
</evidence>
<dbReference type="SUPFAM" id="SSF81653">
    <property type="entry name" value="Calcium ATPase, transduction domain A"/>
    <property type="match status" value="1"/>
</dbReference>
<dbReference type="InterPro" id="IPR036412">
    <property type="entry name" value="HAD-like_sf"/>
</dbReference>
<dbReference type="Pfam" id="PF12156">
    <property type="entry name" value="ATPase-cat_bd"/>
    <property type="match status" value="1"/>
</dbReference>
<dbReference type="GO" id="GO:0016887">
    <property type="term" value="F:ATP hydrolysis activity"/>
    <property type="evidence" value="ECO:0007669"/>
    <property type="project" value="InterPro"/>
</dbReference>
<dbReference type="PROSITE" id="PS00154">
    <property type="entry name" value="ATPASE_E1_E2"/>
    <property type="match status" value="1"/>
</dbReference>
<feature type="transmembrane region" description="Helical" evidence="15">
    <location>
        <begin position="187"/>
        <end position="207"/>
    </location>
</feature>
<dbReference type="GO" id="GO:0005524">
    <property type="term" value="F:ATP binding"/>
    <property type="evidence" value="ECO:0007669"/>
    <property type="project" value="UniProtKB-UniRule"/>
</dbReference>
<comment type="similarity">
    <text evidence="2 15">Belongs to the cation transport ATPase (P-type) (TC 3.A.3) family. Type IB subfamily.</text>
</comment>
<dbReference type="Pfam" id="PF00702">
    <property type="entry name" value="Hydrolase"/>
    <property type="match status" value="1"/>
</dbReference>
<dbReference type="InterPro" id="IPR036163">
    <property type="entry name" value="HMA_dom_sf"/>
</dbReference>
<evidence type="ECO:0000313" key="18">
    <source>
        <dbReference type="Proteomes" id="UP000288789"/>
    </source>
</evidence>
<dbReference type="FunFam" id="3.30.70.100:FF:000005">
    <property type="entry name" value="Copper-exporting P-type ATPase A"/>
    <property type="match status" value="1"/>
</dbReference>
<feature type="transmembrane region" description="Helical" evidence="15">
    <location>
        <begin position="219"/>
        <end position="244"/>
    </location>
</feature>
<dbReference type="PRINTS" id="PR00119">
    <property type="entry name" value="CATATPASE"/>
</dbReference>
<proteinExistence type="inferred from homology"/>
<dbReference type="Gene3D" id="3.30.70.100">
    <property type="match status" value="1"/>
</dbReference>
<dbReference type="OrthoDB" id="9814270at2"/>
<keyword evidence="6 15" id="KW-0812">Transmembrane</keyword>
<dbReference type="Gene3D" id="3.40.1110.10">
    <property type="entry name" value="Calcium-transporting ATPase, cytoplasmic domain N"/>
    <property type="match status" value="1"/>
</dbReference>
<keyword evidence="3" id="KW-0813">Transport</keyword>
<dbReference type="InterPro" id="IPR023298">
    <property type="entry name" value="ATPase_P-typ_TM_dom_sf"/>
</dbReference>
<dbReference type="EMBL" id="RSFE01000002">
    <property type="protein sequence ID" value="RWU12187.1"/>
    <property type="molecule type" value="Genomic_DNA"/>
</dbReference>
<dbReference type="GO" id="GO:0005886">
    <property type="term" value="C:plasma membrane"/>
    <property type="evidence" value="ECO:0007669"/>
    <property type="project" value="UniProtKB-SubCell"/>
</dbReference>
<evidence type="ECO:0000259" key="16">
    <source>
        <dbReference type="PROSITE" id="PS50846"/>
    </source>
</evidence>
<keyword evidence="8 15" id="KW-0547">Nucleotide-binding</keyword>
<comment type="subcellular location">
    <subcellularLocation>
        <location evidence="1">Cell membrane</location>
        <topology evidence="1">Multi-pass membrane protein</topology>
    </subcellularLocation>
</comment>
<dbReference type="InterPro" id="IPR018303">
    <property type="entry name" value="ATPase_P-typ_P_site"/>
</dbReference>
<protein>
    <submittedName>
        <fullName evidence="17">Heavy metal translocating P-type ATPase</fullName>
    </submittedName>
</protein>
<feature type="transmembrane region" description="Helical" evidence="15">
    <location>
        <begin position="280"/>
        <end position="298"/>
    </location>
</feature>
<keyword evidence="7 15" id="KW-0479">Metal-binding</keyword>
<dbReference type="InterPro" id="IPR023214">
    <property type="entry name" value="HAD_sf"/>
</dbReference>
<feature type="transmembrane region" description="Helical" evidence="15">
    <location>
        <begin position="768"/>
        <end position="787"/>
    </location>
</feature>
<evidence type="ECO:0000256" key="14">
    <source>
        <dbReference type="ARBA" id="ARBA00023136"/>
    </source>
</evidence>
<dbReference type="PROSITE" id="PS50846">
    <property type="entry name" value="HMA_2"/>
    <property type="match status" value="1"/>
</dbReference>
<dbReference type="GO" id="GO:0055070">
    <property type="term" value="P:copper ion homeostasis"/>
    <property type="evidence" value="ECO:0007669"/>
    <property type="project" value="TreeGrafter"/>
</dbReference>
<dbReference type="PANTHER" id="PTHR43520:SF5">
    <property type="entry name" value="CATION-TRANSPORTING P-TYPE ATPASE-RELATED"/>
    <property type="match status" value="1"/>
</dbReference>
<feature type="transmembrane region" description="Helical" evidence="15">
    <location>
        <begin position="461"/>
        <end position="484"/>
    </location>
</feature>
<dbReference type="GO" id="GO:0005507">
    <property type="term" value="F:copper ion binding"/>
    <property type="evidence" value="ECO:0007669"/>
    <property type="project" value="TreeGrafter"/>
</dbReference>
<dbReference type="NCBIfam" id="TIGR01525">
    <property type="entry name" value="ATPase-IB_hvy"/>
    <property type="match status" value="1"/>
</dbReference>
<keyword evidence="18" id="KW-1185">Reference proteome</keyword>
<evidence type="ECO:0000256" key="11">
    <source>
        <dbReference type="ARBA" id="ARBA00022967"/>
    </source>
</evidence>
<keyword evidence="5" id="KW-0597">Phosphoprotein</keyword>
<dbReference type="SUPFAM" id="SSF55008">
    <property type="entry name" value="HMA, heavy metal-associated domain"/>
    <property type="match status" value="1"/>
</dbReference>
<keyword evidence="14 15" id="KW-0472">Membrane</keyword>
<evidence type="ECO:0000256" key="1">
    <source>
        <dbReference type="ARBA" id="ARBA00004651"/>
    </source>
</evidence>
<comment type="caution">
    <text evidence="17">The sequence shown here is derived from an EMBL/GenBank/DDBJ whole genome shotgun (WGS) entry which is preliminary data.</text>
</comment>
<evidence type="ECO:0000313" key="17">
    <source>
        <dbReference type="EMBL" id="RWU12187.1"/>
    </source>
</evidence>
<dbReference type="InterPro" id="IPR001757">
    <property type="entry name" value="P_typ_ATPase"/>
</dbReference>
<evidence type="ECO:0000256" key="13">
    <source>
        <dbReference type="ARBA" id="ARBA00023065"/>
    </source>
</evidence>
<dbReference type="GO" id="GO:0043682">
    <property type="term" value="F:P-type divalent copper transporter activity"/>
    <property type="evidence" value="ECO:0007669"/>
    <property type="project" value="TreeGrafter"/>
</dbReference>
<dbReference type="NCBIfam" id="TIGR01511">
    <property type="entry name" value="ATPase-IB1_Cu"/>
    <property type="match status" value="1"/>
</dbReference>
<evidence type="ECO:0000256" key="7">
    <source>
        <dbReference type="ARBA" id="ARBA00022723"/>
    </source>
</evidence>
<evidence type="ECO:0000256" key="10">
    <source>
        <dbReference type="ARBA" id="ARBA00022842"/>
    </source>
</evidence>
<keyword evidence="4 15" id="KW-1003">Cell membrane</keyword>
<keyword evidence="13" id="KW-0406">Ion transport</keyword>
<evidence type="ECO:0000256" key="2">
    <source>
        <dbReference type="ARBA" id="ARBA00006024"/>
    </source>
</evidence>
<keyword evidence="10" id="KW-0460">Magnesium</keyword>
<dbReference type="Gene3D" id="3.40.50.1000">
    <property type="entry name" value="HAD superfamily/HAD-like"/>
    <property type="match status" value="1"/>
</dbReference>
<feature type="transmembrane region" description="Helical" evidence="15">
    <location>
        <begin position="256"/>
        <end position="274"/>
    </location>
</feature>
<keyword evidence="11" id="KW-1278">Translocase</keyword>
<dbReference type="InterPro" id="IPR059000">
    <property type="entry name" value="ATPase_P-type_domA"/>
</dbReference>
<evidence type="ECO:0000256" key="9">
    <source>
        <dbReference type="ARBA" id="ARBA00022840"/>
    </source>
</evidence>
<evidence type="ECO:0000256" key="3">
    <source>
        <dbReference type="ARBA" id="ARBA00022448"/>
    </source>
</evidence>
<dbReference type="RefSeq" id="WP_128351553.1">
    <property type="nucleotide sequence ID" value="NZ_RSFE01000002.1"/>
</dbReference>
<dbReference type="InterPro" id="IPR008250">
    <property type="entry name" value="ATPase_P-typ_transduc_dom_A_sf"/>
</dbReference>